<feature type="region of interest" description="Disordered" evidence="1">
    <location>
        <begin position="36"/>
        <end position="55"/>
    </location>
</feature>
<evidence type="ECO:0000313" key="3">
    <source>
        <dbReference type="Proteomes" id="UP000007148"/>
    </source>
</evidence>
<name>G4TP05_SERID</name>
<feature type="compositionally biased region" description="Basic and acidic residues" evidence="1">
    <location>
        <begin position="475"/>
        <end position="485"/>
    </location>
</feature>
<reference evidence="2 3" key="1">
    <citation type="journal article" date="2011" name="PLoS Pathog.">
        <title>Endophytic Life Strategies Decoded by Genome and Transcriptome Analyses of the Mutualistic Root Symbiont Piriformospora indica.</title>
        <authorList>
            <person name="Zuccaro A."/>
            <person name="Lahrmann U."/>
            <person name="Guldener U."/>
            <person name="Langen G."/>
            <person name="Pfiffi S."/>
            <person name="Biedenkopf D."/>
            <person name="Wong P."/>
            <person name="Samans B."/>
            <person name="Grimm C."/>
            <person name="Basiewicz M."/>
            <person name="Murat C."/>
            <person name="Martin F."/>
            <person name="Kogel K.H."/>
        </authorList>
    </citation>
    <scope>NUCLEOTIDE SEQUENCE [LARGE SCALE GENOMIC DNA]</scope>
    <source>
        <strain evidence="2 3">DSM 11827</strain>
    </source>
</reference>
<gene>
    <name evidence="2" type="ORF">PIIN_07003</name>
</gene>
<feature type="region of interest" description="Disordered" evidence="1">
    <location>
        <begin position="734"/>
        <end position="780"/>
    </location>
</feature>
<feature type="compositionally biased region" description="Polar residues" evidence="1">
    <location>
        <begin position="366"/>
        <end position="387"/>
    </location>
</feature>
<feature type="compositionally biased region" description="Basic and acidic residues" evidence="1">
    <location>
        <begin position="255"/>
        <end position="275"/>
    </location>
</feature>
<feature type="region of interest" description="Disordered" evidence="1">
    <location>
        <begin position="157"/>
        <end position="442"/>
    </location>
</feature>
<feature type="region of interest" description="Disordered" evidence="1">
    <location>
        <begin position="467"/>
        <end position="490"/>
    </location>
</feature>
<accession>G4TP05</accession>
<proteinExistence type="predicted"/>
<sequence>MHRQTDIENIAPERTLVPIRRMSTLIPLRKASRSAHHPLDGVFPRMDPLQTSTNTFESEYTPYLDQRRVERSEKRVQRVGTKSSIPRPSHMSHRTADHGDETRKKKEKSKSKSAFMFPGTLNYQPVTTQFPMSPPPEEELRLQRVTRPPHDFMHKLAAIVPIDTTKPISREKEKDKNPRKRQRSQSRVRSRAASPDPSPRKLVKTHEGDTSFGSSRGRQPRRDSLSQESLDRSLSRDRSGVQEHSTTKVKKSRESKHADETQKADRRKSNPEGKSRPRSHSRSNLKSRASAPGPASSRKSGASQSSRRATLNTPANRYVRPPPFDSLPPVAPPSPSDDPLLLVPSPRHRSRKSLASPSKDHRSPNRRQTVSRYDWTMESSDPLSRNDISLHEEEWDKSILGLRAHTKTAAATEKQKKERKRKSAVEVVPPSRHVEEPVAPLYDEDSQMRDVFYDEVAAVEQGWAEPVEEPSYQEHSADVPSHEYESQVQQYPDEGVQRDYVVPMNFGSSVSQRIESPIGLTSPPAVTTGTSNGSPDLLLFASPTKRKGIPPPVKASSTRSVRPPSPWLRPSVAQEESFAQQEVEEEYWAPLQDNASDSDEEQQVIEDVDQSAPELPPREEEQEPEEQEPVSIQQQTRTTPVLEPIFPRRSVSKEPTRRSVSREPSVQPTTLVFRAPSVQPPSKATSLQPTAISRAPSVQPTRAVSREPSLQPEIEHTQDVVPLALAIPTVVLAPATPSPIKPVNRTSRVEQPAQVPSPIQQASPAPSPPVHAPRRLHLAH</sequence>
<feature type="compositionally biased region" description="Basic and acidic residues" evidence="1">
    <location>
        <begin position="220"/>
        <end position="241"/>
    </location>
</feature>
<feature type="compositionally biased region" description="Acidic residues" evidence="1">
    <location>
        <begin position="596"/>
        <end position="609"/>
    </location>
</feature>
<dbReference type="Proteomes" id="UP000007148">
    <property type="component" value="Unassembled WGS sequence"/>
</dbReference>
<evidence type="ECO:0000313" key="2">
    <source>
        <dbReference type="EMBL" id="CCA73048.1"/>
    </source>
</evidence>
<feature type="compositionally biased region" description="Low complexity" evidence="1">
    <location>
        <begin position="286"/>
        <end position="309"/>
    </location>
</feature>
<feature type="compositionally biased region" description="Basic residues" evidence="1">
    <location>
        <begin position="177"/>
        <end position="190"/>
    </location>
</feature>
<feature type="compositionally biased region" description="Low complexity" evidence="1">
    <location>
        <begin position="751"/>
        <end position="764"/>
    </location>
</feature>
<feature type="compositionally biased region" description="Polar residues" evidence="1">
    <location>
        <begin position="524"/>
        <end position="534"/>
    </location>
</feature>
<dbReference type="EMBL" id="CAFZ01000199">
    <property type="protein sequence ID" value="CCA73048.1"/>
    <property type="molecule type" value="Genomic_DNA"/>
</dbReference>
<dbReference type="OMA" id="NTFESEY"/>
<feature type="region of interest" description="Disordered" evidence="1">
    <location>
        <begin position="515"/>
        <end position="713"/>
    </location>
</feature>
<dbReference type="HOGENOM" id="CLU_359264_0_0_1"/>
<feature type="compositionally biased region" description="Basic residues" evidence="1">
    <location>
        <begin position="276"/>
        <end position="285"/>
    </location>
</feature>
<dbReference type="InParanoid" id="G4TP05"/>
<comment type="caution">
    <text evidence="2">The sequence shown here is derived from an EMBL/GenBank/DDBJ whole genome shotgun (WGS) entry which is preliminary data.</text>
</comment>
<feature type="region of interest" description="Disordered" evidence="1">
    <location>
        <begin position="69"/>
        <end position="117"/>
    </location>
</feature>
<evidence type="ECO:0000256" key="1">
    <source>
        <dbReference type="SAM" id="MobiDB-lite"/>
    </source>
</evidence>
<feature type="compositionally biased region" description="Pro residues" evidence="1">
    <location>
        <begin position="320"/>
        <end position="336"/>
    </location>
</feature>
<organism evidence="2 3">
    <name type="scientific">Serendipita indica (strain DSM 11827)</name>
    <name type="common">Root endophyte fungus</name>
    <name type="synonym">Piriformospora indica</name>
    <dbReference type="NCBI Taxonomy" id="1109443"/>
    <lineage>
        <taxon>Eukaryota</taxon>
        <taxon>Fungi</taxon>
        <taxon>Dikarya</taxon>
        <taxon>Basidiomycota</taxon>
        <taxon>Agaricomycotina</taxon>
        <taxon>Agaricomycetes</taxon>
        <taxon>Sebacinales</taxon>
        <taxon>Serendipitaceae</taxon>
        <taxon>Serendipita</taxon>
    </lineage>
</organism>
<feature type="non-terminal residue" evidence="2">
    <location>
        <position position="1"/>
    </location>
</feature>
<feature type="compositionally biased region" description="Low complexity" evidence="1">
    <location>
        <begin position="571"/>
        <end position="581"/>
    </location>
</feature>
<feature type="compositionally biased region" description="Polar residues" evidence="1">
    <location>
        <begin position="680"/>
        <end position="702"/>
    </location>
</feature>
<feature type="compositionally biased region" description="Basic and acidic residues" evidence="1">
    <location>
        <begin position="388"/>
        <end position="397"/>
    </location>
</feature>
<feature type="compositionally biased region" description="Basic and acidic residues" evidence="1">
    <location>
        <begin position="651"/>
        <end position="661"/>
    </location>
</feature>
<dbReference type="AlphaFoldDB" id="G4TP05"/>
<protein>
    <submittedName>
        <fullName evidence="2">Uncharacterized protein</fullName>
    </submittedName>
</protein>
<feature type="compositionally biased region" description="Basic and acidic residues" evidence="1">
    <location>
        <begin position="94"/>
        <end position="104"/>
    </location>
</feature>
<keyword evidence="3" id="KW-1185">Reference proteome</keyword>